<accession>A0A1G6N1X1</accession>
<evidence type="ECO:0000313" key="1">
    <source>
        <dbReference type="EMBL" id="SDC61701.1"/>
    </source>
</evidence>
<evidence type="ECO:0000313" key="2">
    <source>
        <dbReference type="Proteomes" id="UP000199411"/>
    </source>
</evidence>
<reference evidence="2" key="1">
    <citation type="submission" date="2016-10" db="EMBL/GenBank/DDBJ databases">
        <authorList>
            <person name="Varghese N."/>
            <person name="Submissions S."/>
        </authorList>
    </citation>
    <scope>NUCLEOTIDE SEQUENCE [LARGE SCALE GENOMIC DNA]</scope>
    <source>
        <strain evidence="2">DSM 8415</strain>
    </source>
</reference>
<dbReference type="EMBL" id="FMYU01000007">
    <property type="protein sequence ID" value="SDC61701.1"/>
    <property type="molecule type" value="Genomic_DNA"/>
</dbReference>
<name>A0A1G6N1X1_9BACT</name>
<organism evidence="1 2">
    <name type="scientific">Desulfurella multipotens</name>
    <dbReference type="NCBI Taxonomy" id="79269"/>
    <lineage>
        <taxon>Bacteria</taxon>
        <taxon>Pseudomonadati</taxon>
        <taxon>Campylobacterota</taxon>
        <taxon>Desulfurellia</taxon>
        <taxon>Desulfurellales</taxon>
        <taxon>Desulfurellaceae</taxon>
        <taxon>Desulfurella</taxon>
    </lineage>
</organism>
<dbReference type="RefSeq" id="WP_143338707.1">
    <property type="nucleotide sequence ID" value="NZ_FMYU01000007.1"/>
</dbReference>
<gene>
    <name evidence="1" type="ORF">SAMN05660835_01086</name>
</gene>
<dbReference type="Proteomes" id="UP000199411">
    <property type="component" value="Unassembled WGS sequence"/>
</dbReference>
<protein>
    <submittedName>
        <fullName evidence="1">Uncharacterized protein</fullName>
    </submittedName>
</protein>
<proteinExistence type="predicted"/>
<dbReference type="OrthoDB" id="2083258at2"/>
<dbReference type="AlphaFoldDB" id="A0A1G6N1X1"/>
<keyword evidence="2" id="KW-1185">Reference proteome</keyword>
<sequence>MIEKENFKKIVYQKLQSLKEGEYLDIRSYKRNRSILIVKLKNSYRFIENGFRNMDVYLNNLDDVKSALKTTERVEFPRSHMVRIYKMDNFDETKINLQRKKL</sequence>